<evidence type="ECO:0000313" key="14">
    <source>
        <dbReference type="EMBL" id="KUK46092.1"/>
    </source>
</evidence>
<evidence type="ECO:0000256" key="5">
    <source>
        <dbReference type="ARBA" id="ARBA00022603"/>
    </source>
</evidence>
<protein>
    <recommendedName>
        <fullName evidence="12">Probable dual-specificity RNA methyltransferase RlmN</fullName>
        <ecNumber evidence="12">2.1.1.192</ecNumber>
    </recommendedName>
    <alternativeName>
        <fullName evidence="12">23S rRNA (adenine(2503)-C(2))-methyltransferase</fullName>
    </alternativeName>
    <alternativeName>
        <fullName evidence="12">23S rRNA m2A2503 methyltransferase</fullName>
    </alternativeName>
    <alternativeName>
        <fullName evidence="12">Ribosomal RNA large subunit methyltransferase N</fullName>
    </alternativeName>
    <alternativeName>
        <fullName evidence="12">tRNA (adenine(37)-C(2))-methyltransferase</fullName>
    </alternativeName>
    <alternativeName>
        <fullName evidence="12">tRNA m2A37 methyltransferase</fullName>
    </alternativeName>
</protein>
<feature type="binding site" evidence="12">
    <location>
        <position position="122"/>
    </location>
    <ligand>
        <name>[4Fe-4S] cluster</name>
        <dbReference type="ChEBI" id="CHEBI:49883"/>
        <note>4Fe-4S-S-AdoMet</note>
    </ligand>
</feature>
<feature type="binding site" evidence="12">
    <location>
        <position position="197"/>
    </location>
    <ligand>
        <name>S-adenosyl-L-methionine</name>
        <dbReference type="ChEBI" id="CHEBI:59789"/>
    </ligand>
</feature>
<keyword evidence="7 12" id="KW-0949">S-adenosyl-L-methionine</keyword>
<feature type="binding site" evidence="12">
    <location>
        <position position="296"/>
    </location>
    <ligand>
        <name>S-adenosyl-L-methionine</name>
        <dbReference type="ChEBI" id="CHEBI:59789"/>
    </ligand>
</feature>
<dbReference type="GO" id="GO:0002935">
    <property type="term" value="F:tRNA (adenine(37)-C2)-methyltransferase activity"/>
    <property type="evidence" value="ECO:0007669"/>
    <property type="project" value="UniProtKB-UniRule"/>
</dbReference>
<feature type="active site" description="Proton acceptor" evidence="12">
    <location>
        <position position="95"/>
    </location>
</feature>
<evidence type="ECO:0000256" key="1">
    <source>
        <dbReference type="ARBA" id="ARBA00004496"/>
    </source>
</evidence>
<feature type="binding site" evidence="12">
    <location>
        <begin position="165"/>
        <end position="166"/>
    </location>
    <ligand>
        <name>S-adenosyl-L-methionine</name>
        <dbReference type="ChEBI" id="CHEBI:59789"/>
    </ligand>
</feature>
<evidence type="ECO:0000256" key="8">
    <source>
        <dbReference type="ARBA" id="ARBA00022694"/>
    </source>
</evidence>
<dbReference type="Pfam" id="PF04055">
    <property type="entry name" value="Radical_SAM"/>
    <property type="match status" value="1"/>
</dbReference>
<evidence type="ECO:0000256" key="2">
    <source>
        <dbReference type="ARBA" id="ARBA00022485"/>
    </source>
</evidence>
<dbReference type="PATRIC" id="fig|167964.4.peg.854"/>
<keyword evidence="8 12" id="KW-0819">tRNA processing</keyword>
<dbReference type="Pfam" id="PF21016">
    <property type="entry name" value="RlmN_N"/>
    <property type="match status" value="1"/>
</dbReference>
<gene>
    <name evidence="12" type="primary">rlmN</name>
    <name evidence="14" type="ORF">XD73_1031</name>
</gene>
<keyword evidence="9 12" id="KW-0479">Metal-binding</keyword>
<reference evidence="14 15" key="1">
    <citation type="journal article" date="2015" name="MBio">
        <title>Genome-Resolved Metagenomic Analysis Reveals Roles for Candidate Phyla and Other Microbial Community Members in Biogeochemical Transformations in Oil Reservoirs.</title>
        <authorList>
            <person name="Hu P."/>
            <person name="Tom L."/>
            <person name="Singh A."/>
            <person name="Thomas B.C."/>
            <person name="Baker B.J."/>
            <person name="Piceno Y.M."/>
            <person name="Andersen G.L."/>
            <person name="Banfield J.F."/>
        </authorList>
    </citation>
    <scope>NUCLEOTIDE SEQUENCE [LARGE SCALE GENOMIC DNA]</scope>
    <source>
        <strain evidence="14">46_16</strain>
    </source>
</reference>
<dbReference type="Proteomes" id="UP000064249">
    <property type="component" value="Unassembled WGS sequence"/>
</dbReference>
<comment type="catalytic activity">
    <reaction evidence="12">
        <text>adenosine(37) in tRNA + 2 reduced [2Fe-2S]-[ferredoxin] + 2 S-adenosyl-L-methionine = 2-methyladenosine(37) in tRNA + 5'-deoxyadenosine + L-methionine + 2 oxidized [2Fe-2S]-[ferredoxin] + S-adenosyl-L-homocysteine</text>
        <dbReference type="Rhea" id="RHEA:43332"/>
        <dbReference type="Rhea" id="RHEA-COMP:10000"/>
        <dbReference type="Rhea" id="RHEA-COMP:10001"/>
        <dbReference type="Rhea" id="RHEA-COMP:10162"/>
        <dbReference type="Rhea" id="RHEA-COMP:10485"/>
        <dbReference type="ChEBI" id="CHEBI:17319"/>
        <dbReference type="ChEBI" id="CHEBI:33737"/>
        <dbReference type="ChEBI" id="CHEBI:33738"/>
        <dbReference type="ChEBI" id="CHEBI:57844"/>
        <dbReference type="ChEBI" id="CHEBI:57856"/>
        <dbReference type="ChEBI" id="CHEBI:59789"/>
        <dbReference type="ChEBI" id="CHEBI:74411"/>
        <dbReference type="ChEBI" id="CHEBI:74497"/>
        <dbReference type="EC" id="2.1.1.192"/>
    </reaction>
</comment>
<dbReference type="GO" id="GO:0070475">
    <property type="term" value="P:rRNA base methylation"/>
    <property type="evidence" value="ECO:0007669"/>
    <property type="project" value="UniProtKB-UniRule"/>
</dbReference>
<name>A0A117LGM7_9CHLR</name>
<keyword evidence="11 12" id="KW-0411">Iron-sulfur</keyword>
<keyword evidence="5 12" id="KW-0489">Methyltransferase</keyword>
<keyword evidence="2 12" id="KW-0004">4Fe-4S</keyword>
<comment type="caution">
    <text evidence="14">The sequence shown here is derived from an EMBL/GenBank/DDBJ whole genome shotgun (WGS) entry which is preliminary data.</text>
</comment>
<dbReference type="FunFam" id="3.20.20.70:FF:000014">
    <property type="entry name" value="Probable dual-specificity RNA methyltransferase RlmN"/>
    <property type="match status" value="1"/>
</dbReference>
<dbReference type="InterPro" id="IPR007197">
    <property type="entry name" value="rSAM"/>
</dbReference>
<dbReference type="Gene3D" id="1.10.150.530">
    <property type="match status" value="1"/>
</dbReference>
<dbReference type="InterPro" id="IPR004383">
    <property type="entry name" value="rRNA_lsu_MTrfase_RlmN/Cfr"/>
</dbReference>
<dbReference type="InterPro" id="IPR013785">
    <property type="entry name" value="Aldolase_TIM"/>
</dbReference>
<accession>A0A117LGM7</accession>
<evidence type="ECO:0000256" key="7">
    <source>
        <dbReference type="ARBA" id="ARBA00022691"/>
    </source>
</evidence>
<comment type="similarity">
    <text evidence="12">Belongs to the radical SAM superfamily. RlmN family.</text>
</comment>
<dbReference type="SFLD" id="SFLDG01062">
    <property type="entry name" value="methyltransferase_(Class_A)"/>
    <property type="match status" value="1"/>
</dbReference>
<dbReference type="PANTHER" id="PTHR30544:SF5">
    <property type="entry name" value="RADICAL SAM CORE DOMAIN-CONTAINING PROTEIN"/>
    <property type="match status" value="1"/>
</dbReference>
<comment type="subcellular location">
    <subcellularLocation>
        <location evidence="1 12">Cytoplasm</location>
    </subcellularLocation>
</comment>
<dbReference type="InterPro" id="IPR058240">
    <property type="entry name" value="rSAM_sf"/>
</dbReference>
<feature type="domain" description="Radical SAM core" evidence="13">
    <location>
        <begin position="101"/>
        <end position="334"/>
    </location>
</feature>
<dbReference type="Gene3D" id="3.20.20.70">
    <property type="entry name" value="Aldolase class I"/>
    <property type="match status" value="1"/>
</dbReference>
<keyword evidence="12" id="KW-1015">Disulfide bond</keyword>
<dbReference type="EMBL" id="LGFU01000074">
    <property type="protein sequence ID" value="KUK46092.1"/>
    <property type="molecule type" value="Genomic_DNA"/>
</dbReference>
<feature type="binding site" evidence="12">
    <location>
        <begin position="220"/>
        <end position="222"/>
    </location>
    <ligand>
        <name>S-adenosyl-L-methionine</name>
        <dbReference type="ChEBI" id="CHEBI:59789"/>
    </ligand>
</feature>
<feature type="binding site" evidence="12">
    <location>
        <position position="119"/>
    </location>
    <ligand>
        <name>[4Fe-4S] cluster</name>
        <dbReference type="ChEBI" id="CHEBI:49883"/>
        <note>4Fe-4S-S-AdoMet</note>
    </ligand>
</feature>
<dbReference type="SFLD" id="SFLDF00275">
    <property type="entry name" value="adenosine_C2_methyltransferase"/>
    <property type="match status" value="1"/>
</dbReference>
<evidence type="ECO:0000259" key="13">
    <source>
        <dbReference type="PROSITE" id="PS51918"/>
    </source>
</evidence>
<evidence type="ECO:0000256" key="12">
    <source>
        <dbReference type="HAMAP-Rule" id="MF_01849"/>
    </source>
</evidence>
<evidence type="ECO:0000256" key="11">
    <source>
        <dbReference type="ARBA" id="ARBA00023014"/>
    </source>
</evidence>
<dbReference type="InterPro" id="IPR027492">
    <property type="entry name" value="RNA_MTrfase_RlmN"/>
</dbReference>
<dbReference type="HAMAP" id="MF_01849">
    <property type="entry name" value="RNA_methyltr_RlmN"/>
    <property type="match status" value="1"/>
</dbReference>
<sequence>METKQTLIYDLDFETLESQMKALGQPGFRAKQIWTALYQTFRVSPDEITTLPKNFREKLSQFYSFKALDPVKAIESKDGRTIKTLFKLNDGNYIEAVLMYYDERRTLCISSQSGCGIGCSFCATGQMGFRRNLSSGEIVAQVLYFARMLAEMDEHVTNVVVMGMGEPFQNYDNVMTAINRLNDPRAFGLGARRFTISTVGLVPKIIQFADEGYQYNLAISLHTVDDTLRSKLIPINKKYPVDELISACRYYVHKTSRRITFEYALIRGVNDSVEDALALAKKISGMICHVNLIPLNPTKKFGEQATSADQAQVFCDTLEAHNISCTVRLRRGIEIQAGCGQLATEGESNQ</sequence>
<feature type="active site" description="S-methylcysteine intermediate" evidence="12">
    <location>
        <position position="339"/>
    </location>
</feature>
<feature type="binding site" evidence="12">
    <location>
        <position position="115"/>
    </location>
    <ligand>
        <name>[4Fe-4S] cluster</name>
        <dbReference type="ChEBI" id="CHEBI:49883"/>
        <note>4Fe-4S-S-AdoMet</note>
    </ligand>
</feature>
<dbReference type="AlphaFoldDB" id="A0A117LGM7"/>
<dbReference type="SFLD" id="SFLDS00029">
    <property type="entry name" value="Radical_SAM"/>
    <property type="match status" value="1"/>
</dbReference>
<proteinExistence type="inferred from homology"/>
<dbReference type="SUPFAM" id="SSF102114">
    <property type="entry name" value="Radical SAM enzymes"/>
    <property type="match status" value="1"/>
</dbReference>
<dbReference type="GO" id="GO:0000049">
    <property type="term" value="F:tRNA binding"/>
    <property type="evidence" value="ECO:0007669"/>
    <property type="project" value="UniProtKB-UniRule"/>
</dbReference>
<organism evidence="14 15">
    <name type="scientific">Anaerolinea thermophila</name>
    <dbReference type="NCBI Taxonomy" id="167964"/>
    <lineage>
        <taxon>Bacteria</taxon>
        <taxon>Bacillati</taxon>
        <taxon>Chloroflexota</taxon>
        <taxon>Anaerolineae</taxon>
        <taxon>Anaerolineales</taxon>
        <taxon>Anaerolineaceae</taxon>
        <taxon>Anaerolinea</taxon>
    </lineage>
</organism>
<keyword evidence="3 12" id="KW-0963">Cytoplasm</keyword>
<dbReference type="InterPro" id="IPR048641">
    <property type="entry name" value="RlmN_N"/>
</dbReference>
<evidence type="ECO:0000256" key="9">
    <source>
        <dbReference type="ARBA" id="ARBA00022723"/>
    </source>
</evidence>
<dbReference type="PANTHER" id="PTHR30544">
    <property type="entry name" value="23S RRNA METHYLTRANSFERASE"/>
    <property type="match status" value="1"/>
</dbReference>
<keyword evidence="4 12" id="KW-0698">rRNA processing</keyword>
<dbReference type="GO" id="GO:0030488">
    <property type="term" value="P:tRNA methylation"/>
    <property type="evidence" value="ECO:0007669"/>
    <property type="project" value="UniProtKB-UniRule"/>
</dbReference>
<comment type="miscellaneous">
    <text evidence="12">Reaction proceeds by a ping-pong mechanism involving intermediate methylation of a conserved cysteine residue.</text>
</comment>
<dbReference type="GO" id="GO:0005737">
    <property type="term" value="C:cytoplasm"/>
    <property type="evidence" value="ECO:0007669"/>
    <property type="project" value="UniProtKB-SubCell"/>
</dbReference>
<dbReference type="PROSITE" id="PS51918">
    <property type="entry name" value="RADICAL_SAM"/>
    <property type="match status" value="1"/>
</dbReference>
<evidence type="ECO:0000256" key="3">
    <source>
        <dbReference type="ARBA" id="ARBA00022490"/>
    </source>
</evidence>
<dbReference type="PIRSF" id="PIRSF006004">
    <property type="entry name" value="CHP00048"/>
    <property type="match status" value="1"/>
</dbReference>
<keyword evidence="10 12" id="KW-0408">Iron</keyword>
<evidence type="ECO:0000256" key="6">
    <source>
        <dbReference type="ARBA" id="ARBA00022679"/>
    </source>
</evidence>
<evidence type="ECO:0000313" key="15">
    <source>
        <dbReference type="Proteomes" id="UP000064249"/>
    </source>
</evidence>
<dbReference type="GO" id="GO:0019843">
    <property type="term" value="F:rRNA binding"/>
    <property type="evidence" value="ECO:0007669"/>
    <property type="project" value="UniProtKB-UniRule"/>
</dbReference>
<dbReference type="EC" id="2.1.1.192" evidence="12"/>
<evidence type="ECO:0000256" key="4">
    <source>
        <dbReference type="ARBA" id="ARBA00022552"/>
    </source>
</evidence>
<dbReference type="InterPro" id="IPR040072">
    <property type="entry name" value="Methyltransferase_A"/>
</dbReference>
<dbReference type="GO" id="GO:0070040">
    <property type="term" value="F:rRNA (adenine(2503)-C2-)-methyltransferase activity"/>
    <property type="evidence" value="ECO:0007669"/>
    <property type="project" value="UniProtKB-UniRule"/>
</dbReference>
<comment type="function">
    <text evidence="12">Specifically methylates position 2 of adenine 2503 in 23S rRNA and position 2 of adenine 37 in tRNAs.</text>
</comment>
<comment type="cofactor">
    <cofactor evidence="12">
        <name>[4Fe-4S] cluster</name>
        <dbReference type="ChEBI" id="CHEBI:49883"/>
    </cofactor>
    <text evidence="12">Binds 1 [4Fe-4S] cluster. The cluster is coordinated with 3 cysteines and an exchangeable S-adenosyl-L-methionine.</text>
</comment>
<dbReference type="GO" id="GO:0046872">
    <property type="term" value="F:metal ion binding"/>
    <property type="evidence" value="ECO:0007669"/>
    <property type="project" value="UniProtKB-KW"/>
</dbReference>
<keyword evidence="6 12" id="KW-0808">Transferase</keyword>
<comment type="catalytic activity">
    <reaction evidence="12">
        <text>adenosine(2503) in 23S rRNA + 2 reduced [2Fe-2S]-[ferredoxin] + 2 S-adenosyl-L-methionine = 2-methyladenosine(2503) in 23S rRNA + 5'-deoxyadenosine + L-methionine + 2 oxidized [2Fe-2S]-[ferredoxin] + S-adenosyl-L-homocysteine</text>
        <dbReference type="Rhea" id="RHEA:42916"/>
        <dbReference type="Rhea" id="RHEA-COMP:10000"/>
        <dbReference type="Rhea" id="RHEA-COMP:10001"/>
        <dbReference type="Rhea" id="RHEA-COMP:10152"/>
        <dbReference type="Rhea" id="RHEA-COMP:10282"/>
        <dbReference type="ChEBI" id="CHEBI:17319"/>
        <dbReference type="ChEBI" id="CHEBI:33737"/>
        <dbReference type="ChEBI" id="CHEBI:33738"/>
        <dbReference type="ChEBI" id="CHEBI:57844"/>
        <dbReference type="ChEBI" id="CHEBI:57856"/>
        <dbReference type="ChEBI" id="CHEBI:59789"/>
        <dbReference type="ChEBI" id="CHEBI:74411"/>
        <dbReference type="ChEBI" id="CHEBI:74497"/>
        <dbReference type="EC" id="2.1.1.192"/>
    </reaction>
</comment>
<dbReference type="CDD" id="cd01335">
    <property type="entry name" value="Radical_SAM"/>
    <property type="match status" value="1"/>
</dbReference>
<dbReference type="NCBIfam" id="TIGR00048">
    <property type="entry name" value="rRNA_mod_RlmN"/>
    <property type="match status" value="1"/>
</dbReference>
<comment type="caution">
    <text evidence="12">Lacks conserved residue(s) required for the propagation of feature annotation.</text>
</comment>
<dbReference type="GO" id="GO:0051539">
    <property type="term" value="F:4 iron, 4 sulfur cluster binding"/>
    <property type="evidence" value="ECO:0007669"/>
    <property type="project" value="UniProtKB-UniRule"/>
</dbReference>
<evidence type="ECO:0000256" key="10">
    <source>
        <dbReference type="ARBA" id="ARBA00023004"/>
    </source>
</evidence>